<dbReference type="OrthoDB" id="9767994at2"/>
<dbReference type="InterPro" id="IPR052516">
    <property type="entry name" value="N-heterocyclic_Hydroxylase"/>
</dbReference>
<dbReference type="Pfam" id="PF20256">
    <property type="entry name" value="MoCoBD_2"/>
    <property type="match status" value="2"/>
</dbReference>
<dbReference type="Pfam" id="PF00034">
    <property type="entry name" value="Cytochrom_C"/>
    <property type="match status" value="1"/>
</dbReference>
<evidence type="ECO:0000313" key="7">
    <source>
        <dbReference type="Proteomes" id="UP000320314"/>
    </source>
</evidence>
<feature type="domain" description="Cytochrome c" evidence="5">
    <location>
        <begin position="795"/>
        <end position="898"/>
    </location>
</feature>
<dbReference type="InterPro" id="IPR036909">
    <property type="entry name" value="Cyt_c-like_dom_sf"/>
</dbReference>
<dbReference type="InterPro" id="IPR036856">
    <property type="entry name" value="Ald_Oxase/Xan_DH_a/b_sf"/>
</dbReference>
<keyword evidence="3 4" id="KW-0408">Iron</keyword>
<keyword evidence="1 4" id="KW-0349">Heme</keyword>
<evidence type="ECO:0000256" key="2">
    <source>
        <dbReference type="ARBA" id="ARBA00022723"/>
    </source>
</evidence>
<dbReference type="Gene3D" id="1.10.760.10">
    <property type="entry name" value="Cytochrome c-like domain"/>
    <property type="match status" value="3"/>
</dbReference>
<evidence type="ECO:0000313" key="6">
    <source>
        <dbReference type="EMBL" id="TPW25822.1"/>
    </source>
</evidence>
<dbReference type="Pfam" id="PF13442">
    <property type="entry name" value="Cytochrome_CBB3"/>
    <property type="match status" value="1"/>
</dbReference>
<dbReference type="GO" id="GO:0009055">
    <property type="term" value="F:electron transfer activity"/>
    <property type="evidence" value="ECO:0007669"/>
    <property type="project" value="InterPro"/>
</dbReference>
<dbReference type="AlphaFoldDB" id="A0A506TUT5"/>
<gene>
    <name evidence="6" type="ORF">FJU11_17600</name>
</gene>
<reference evidence="6 7" key="1">
    <citation type="submission" date="2019-06" db="EMBL/GenBank/DDBJ databases">
        <authorList>
            <person name="Li M."/>
        </authorList>
    </citation>
    <scope>NUCLEOTIDE SEQUENCE [LARGE SCALE GENOMIC DNA]</scope>
    <source>
        <strain evidence="6 7">BGMRC6574</strain>
    </source>
</reference>
<dbReference type="EMBL" id="VHLH01000049">
    <property type="protein sequence ID" value="TPW25822.1"/>
    <property type="molecule type" value="Genomic_DNA"/>
</dbReference>
<evidence type="ECO:0000256" key="4">
    <source>
        <dbReference type="PROSITE-ProRule" id="PRU00433"/>
    </source>
</evidence>
<dbReference type="SUPFAM" id="SSF56003">
    <property type="entry name" value="Molybdenum cofactor-binding domain"/>
    <property type="match status" value="2"/>
</dbReference>
<feature type="domain" description="Cytochrome c" evidence="5">
    <location>
        <begin position="923"/>
        <end position="1048"/>
    </location>
</feature>
<dbReference type="PROSITE" id="PS00191">
    <property type="entry name" value="CYTOCHROME_B5_1"/>
    <property type="match status" value="1"/>
</dbReference>
<dbReference type="SUPFAM" id="SSF46626">
    <property type="entry name" value="Cytochrome c"/>
    <property type="match status" value="3"/>
</dbReference>
<dbReference type="InterPro" id="IPR037165">
    <property type="entry name" value="AldOxase/xan_DH_Mopterin-bd_sf"/>
</dbReference>
<comment type="caution">
    <text evidence="6">The sequence shown here is derived from an EMBL/GenBank/DDBJ whole genome shotgun (WGS) entry which is preliminary data.</text>
</comment>
<dbReference type="PANTHER" id="PTHR47495:SF1">
    <property type="entry name" value="BLL3820 PROTEIN"/>
    <property type="match status" value="1"/>
</dbReference>
<dbReference type="SUPFAM" id="SSF54665">
    <property type="entry name" value="CO dehydrogenase molybdoprotein N-domain-like"/>
    <property type="match status" value="1"/>
</dbReference>
<dbReference type="Gene3D" id="3.30.365.10">
    <property type="entry name" value="Aldehyde oxidase/xanthine dehydrogenase, molybdopterin binding domain"/>
    <property type="match status" value="4"/>
</dbReference>
<dbReference type="InterPro" id="IPR000674">
    <property type="entry name" value="Ald_Oxase/Xan_DH_a/b"/>
</dbReference>
<dbReference type="Pfam" id="PF02738">
    <property type="entry name" value="MoCoBD_1"/>
    <property type="match status" value="1"/>
</dbReference>
<dbReference type="InterPro" id="IPR009056">
    <property type="entry name" value="Cyt_c-like_dom"/>
</dbReference>
<dbReference type="Proteomes" id="UP000320314">
    <property type="component" value="Unassembled WGS sequence"/>
</dbReference>
<evidence type="ECO:0000259" key="5">
    <source>
        <dbReference type="PROSITE" id="PS51007"/>
    </source>
</evidence>
<dbReference type="GO" id="GO:0020037">
    <property type="term" value="F:heme binding"/>
    <property type="evidence" value="ECO:0007669"/>
    <property type="project" value="InterPro"/>
</dbReference>
<dbReference type="InterPro" id="IPR008274">
    <property type="entry name" value="AldOxase/xan_DH_MoCoBD1"/>
</dbReference>
<keyword evidence="2 4" id="KW-0479">Metal-binding</keyword>
<dbReference type="InterPro" id="IPR046867">
    <property type="entry name" value="AldOxase/xan_DH_MoCoBD2"/>
</dbReference>
<organism evidence="6 7">
    <name type="scientific">Pararhizobium mangrovi</name>
    <dbReference type="NCBI Taxonomy" id="2590452"/>
    <lineage>
        <taxon>Bacteria</taxon>
        <taxon>Pseudomonadati</taxon>
        <taxon>Pseudomonadota</taxon>
        <taxon>Alphaproteobacteria</taxon>
        <taxon>Hyphomicrobiales</taxon>
        <taxon>Rhizobiaceae</taxon>
        <taxon>Rhizobium/Agrobacterium group</taxon>
        <taxon>Pararhizobium</taxon>
    </lineage>
</organism>
<dbReference type="SMART" id="SM01008">
    <property type="entry name" value="Ald_Xan_dh_C"/>
    <property type="match status" value="1"/>
</dbReference>
<dbReference type="GO" id="GO:0016491">
    <property type="term" value="F:oxidoreductase activity"/>
    <property type="evidence" value="ECO:0007669"/>
    <property type="project" value="InterPro"/>
</dbReference>
<sequence>MTRPEEPSRSRYLEAAEGLVVTASATDPTLYLALHPGGGVTAFNGHVDLGTGIRTALAQIVAEELDVPFDRVRMVLGSTQAVPDQGPTIASETIQVTAKPLRQAAATARRHLLACAAHHAGCEPDELEIVDGIVSRKHPANWAIAIGELVRGQLERIALDADCPVKPVSAYRLVGTGQARTDIPEKATGRWAYVHDVRLHGMLHGRVIRPPHTGFDHGEHVAHNLLSVNEDSLAGLPGIVDIVVVGDFVGVVAEREEQAARAADLLDVRWRKAPAIADLSAPEDPLRDHPASARVLADNGNVERGLDAASSPIARSYVWPYQMHASIGPSCAVAEWSEERLTVWSGTQNPRFMQRDLALLFDMPEDAVTVERMEAAGCYGRNCADDVTADAALLSQAVGRPVRVQLTREQEHGWEPKGAAQVVDVRGGLDLEGGPAAYDFETRYPSNLAPTLALILTGRVSNVASVTHMGDRTAIPPYAFDNMRVTVHDMPPLARASWFRGVSAMPNSFAHESFIDELASAAEVDPVEYRLRYLTDPRAIDLVHAVTERAGWTPRTKPMTMEREGDVLYGRGFAYALYVHGTFPGTAAAWSAWVADVAVNCRTGEIAVTRVTVGQDSGLMINPEGVRHQIHGNVIQSTSRVLKEKVEFSQTGVESLEWGGYPIIQFPEVPEIDVVMLPRPDEEPLGVGESASVPSAAAIVNAVFDATGIRFRELPLTPDKVLAALRDAGLAREPEPRAQTRSLPAPTRTKSRRSLFSSLAGVAGGLLAGGFLAASPWHSAIRPIVKPDPATYSAMTIARGREVAAAGACDVCHTGVDGTPFAGGRAFETPFGTVRASNISSSVENGIGAWSYPAFERAMRRGISRDGSHLYPVHPYPSFAGTSDADLQALYAFMMTQRSIDTPAPKTALSFPFNVRSLMAGWNALFAGSQNFAPDPQRTERWNRGAYLVETLGHCSACHSPRNALGASRTGADHLAGGFAEGWHAPALNGEGPSPIGWSEAALYDYLRTGTAADHGSAGGPMSSVVASLAPLPDTDIRAMATYLASFSDRGRAQGSEMAVPASDHSKAVIEQAAREAPAGNRIFEGACASCHENGAPIASLSAHTALHAETPDNVVRTILKGATAPALLAPEDKRGGLEVMAMPAFAKSLSDRQIGNLVRYLRARYAPDAPSWQNVEETIAQARKAVGR</sequence>
<dbReference type="PANTHER" id="PTHR47495">
    <property type="entry name" value="ALDEHYDE DEHYDROGENASE"/>
    <property type="match status" value="1"/>
</dbReference>
<evidence type="ECO:0000256" key="3">
    <source>
        <dbReference type="ARBA" id="ARBA00023004"/>
    </source>
</evidence>
<dbReference type="RefSeq" id="WP_141168388.1">
    <property type="nucleotide sequence ID" value="NZ_VHLH01000049.1"/>
</dbReference>
<evidence type="ECO:0000256" key="1">
    <source>
        <dbReference type="ARBA" id="ARBA00022617"/>
    </source>
</evidence>
<feature type="domain" description="Cytochrome c" evidence="5">
    <location>
        <begin position="1075"/>
        <end position="1166"/>
    </location>
</feature>
<dbReference type="InterPro" id="IPR018506">
    <property type="entry name" value="Cyt_B5_heme-BS"/>
</dbReference>
<dbReference type="Gene3D" id="3.90.1170.50">
    <property type="entry name" value="Aldehyde oxidase/xanthine dehydrogenase, a/b hammerhead"/>
    <property type="match status" value="1"/>
</dbReference>
<accession>A0A506TUT5</accession>
<keyword evidence="7" id="KW-1185">Reference proteome</keyword>
<proteinExistence type="predicted"/>
<protein>
    <submittedName>
        <fullName evidence="6">Aldehyde dehydrogenase</fullName>
    </submittedName>
</protein>
<name>A0A506TUT5_9HYPH</name>
<dbReference type="GO" id="GO:0046872">
    <property type="term" value="F:metal ion binding"/>
    <property type="evidence" value="ECO:0007669"/>
    <property type="project" value="UniProtKB-KW"/>
</dbReference>
<dbReference type="PROSITE" id="PS51007">
    <property type="entry name" value="CYTC"/>
    <property type="match status" value="3"/>
</dbReference>